<reference evidence="2 3" key="1">
    <citation type="submission" date="2020-11" db="EMBL/GenBank/DDBJ databases">
        <title>Kefir isolates.</title>
        <authorList>
            <person name="Marcisauskas S."/>
            <person name="Kim Y."/>
            <person name="Blasche S."/>
        </authorList>
    </citation>
    <scope>NUCLEOTIDE SEQUENCE [LARGE SCALE GENOMIC DNA]</scope>
    <source>
        <strain evidence="2 3">KR</strain>
    </source>
</reference>
<feature type="compositionally biased region" description="Low complexity" evidence="1">
    <location>
        <begin position="92"/>
        <end position="116"/>
    </location>
</feature>
<protein>
    <submittedName>
        <fullName evidence="2">Altered inheritance of mitochondria protein 6</fullName>
    </submittedName>
</protein>
<feature type="compositionally biased region" description="Polar residues" evidence="1">
    <location>
        <begin position="203"/>
        <end position="224"/>
    </location>
</feature>
<dbReference type="OrthoDB" id="4153866at2759"/>
<evidence type="ECO:0000313" key="2">
    <source>
        <dbReference type="EMBL" id="KAG0665615.1"/>
    </source>
</evidence>
<evidence type="ECO:0000313" key="3">
    <source>
        <dbReference type="Proteomes" id="UP000777482"/>
    </source>
</evidence>
<keyword evidence="3" id="KW-1185">Reference proteome</keyword>
<dbReference type="PANTHER" id="PTHR31571">
    <property type="entry name" value="ALTERED INHERITANCE OF MITOCHONDRIA PROTEIN 6"/>
    <property type="match status" value="1"/>
</dbReference>
<sequence>MTYTLLSFKWNPRRRIPQLFGVIKSHVDPRTGEALARGYSRPPRTDPVGTGFREQKAQVSRRSTLSVDARAFARCIASPTFPRPPRPSLSFAAGSENLESSASSSVRPSVSIPSQSESVKMAALRLRTSPPTKEPWQPYMSPVSPTADSPNQAASPSTSLSDRCRQLAFRLGGSAVQDDEHFYEQPTSPTESVHGSPGKKWRQSSSTANESSPPRGLSNYTFGSSGAGGLSPVAPLSPRSHPPTSPDTTHVLNEIIEEGESGGEPTPRAESGPRGVYAPTQPSLGFAALGPGDAISERGQRGSATSALGIDYGAGLAPPASFSSMMPDLPTEEADTDVDAAPAEAVIEERVAEIQNLLQGGATWQAVDIWLSEGDLLVGHDQQGLTPSRTFSTCWVEPLLRIFSTSVVQVGSLHRRRSSIFSHVKPHTPFQLVIRLRTPASLTFPYVVDALQPLQDASLLTRYCPNARSSTPGLITVVSSEADGAEMVPLDDLYAIQGERFIYRDASLADLDKVESEEGKKFDPQVTPVAAGELLASTGWDGQGPLTSEIRSRIESQVQRAHAAGLKVRYEKLPQFPVHVRENVRSTLQKLGVDYL</sequence>
<comment type="caution">
    <text evidence="2">The sequence shown here is derived from an EMBL/GenBank/DDBJ whole genome shotgun (WGS) entry which is preliminary data.</text>
</comment>
<organism evidence="2 3">
    <name type="scientific">Rhodotorula mucilaginosa</name>
    <name type="common">Yeast</name>
    <name type="synonym">Rhodotorula rubra</name>
    <dbReference type="NCBI Taxonomy" id="5537"/>
    <lineage>
        <taxon>Eukaryota</taxon>
        <taxon>Fungi</taxon>
        <taxon>Dikarya</taxon>
        <taxon>Basidiomycota</taxon>
        <taxon>Pucciniomycotina</taxon>
        <taxon>Microbotryomycetes</taxon>
        <taxon>Sporidiobolales</taxon>
        <taxon>Sporidiobolaceae</taxon>
        <taxon>Rhodotorula</taxon>
    </lineage>
</organism>
<feature type="region of interest" description="Disordered" evidence="1">
    <location>
        <begin position="183"/>
        <end position="302"/>
    </location>
</feature>
<dbReference type="InterPro" id="IPR051236">
    <property type="entry name" value="HAT_RTT109-like"/>
</dbReference>
<gene>
    <name evidence="2" type="primary">AIM6_2</name>
    <name evidence="2" type="ORF">C6P46_006398</name>
</gene>
<proteinExistence type="predicted"/>
<evidence type="ECO:0000256" key="1">
    <source>
        <dbReference type="SAM" id="MobiDB-lite"/>
    </source>
</evidence>
<dbReference type="AlphaFoldDB" id="A0A9P6W8N3"/>
<feature type="region of interest" description="Disordered" evidence="1">
    <location>
        <begin position="83"/>
        <end position="161"/>
    </location>
</feature>
<name>A0A9P6W8N3_RHOMI</name>
<dbReference type="Proteomes" id="UP000777482">
    <property type="component" value="Unassembled WGS sequence"/>
</dbReference>
<dbReference type="EMBL" id="PUHQ01000008">
    <property type="protein sequence ID" value="KAG0665615.1"/>
    <property type="molecule type" value="Genomic_DNA"/>
</dbReference>
<accession>A0A9P6W8N3</accession>
<feature type="compositionally biased region" description="Polar residues" evidence="1">
    <location>
        <begin position="143"/>
        <end position="161"/>
    </location>
</feature>
<dbReference type="PANTHER" id="PTHR31571:SF1">
    <property type="entry name" value="ALTERED INHERITANCE OF MITOCHONDRIA PROTEIN 6"/>
    <property type="match status" value="1"/>
</dbReference>